<dbReference type="Proteomes" id="UP000028828">
    <property type="component" value="Unassembled WGS sequence"/>
</dbReference>
<evidence type="ECO:0000313" key="3">
    <source>
        <dbReference type="EMBL" id="KFG28998.1"/>
    </source>
</evidence>
<reference evidence="3 4" key="1">
    <citation type="submission" date="2014-03" db="EMBL/GenBank/DDBJ databases">
        <authorList>
            <person name="Sibley D."/>
            <person name="Venepally P."/>
            <person name="Karamycheva S."/>
            <person name="Hadjithomas M."/>
            <person name="Khan A."/>
            <person name="Brunk B."/>
            <person name="Roos D."/>
            <person name="Caler E."/>
            <person name="Lorenzi H."/>
        </authorList>
    </citation>
    <scope>NUCLEOTIDE SEQUENCE [LARGE SCALE GENOMIC DNA]</scope>
    <source>
        <strain evidence="4">p89</strain>
    </source>
</reference>
<dbReference type="Pfam" id="PF15159">
    <property type="entry name" value="PIG-Y"/>
    <property type="match status" value="1"/>
</dbReference>
<feature type="region of interest" description="Disordered" evidence="1">
    <location>
        <begin position="1"/>
        <end position="23"/>
    </location>
</feature>
<feature type="transmembrane region" description="Helical" evidence="2">
    <location>
        <begin position="159"/>
        <end position="180"/>
    </location>
</feature>
<dbReference type="EMBL" id="AEYI02002251">
    <property type="protein sequence ID" value="KFG28998.1"/>
    <property type="molecule type" value="Genomic_DNA"/>
</dbReference>
<keyword evidence="2" id="KW-0472">Membrane</keyword>
<organism evidence="3 4">
    <name type="scientific">Toxoplasma gondii p89</name>
    <dbReference type="NCBI Taxonomy" id="943119"/>
    <lineage>
        <taxon>Eukaryota</taxon>
        <taxon>Sar</taxon>
        <taxon>Alveolata</taxon>
        <taxon>Apicomplexa</taxon>
        <taxon>Conoidasida</taxon>
        <taxon>Coccidia</taxon>
        <taxon>Eucoccidiorida</taxon>
        <taxon>Eimeriorina</taxon>
        <taxon>Sarcocystidae</taxon>
        <taxon>Toxoplasma</taxon>
    </lineage>
</organism>
<evidence type="ECO:0000256" key="2">
    <source>
        <dbReference type="SAM" id="Phobius"/>
    </source>
</evidence>
<dbReference type="PANTHER" id="PTHR36485:SF1">
    <property type="entry name" value="TRANSMEMBRANE PROTEIN"/>
    <property type="match status" value="1"/>
</dbReference>
<evidence type="ECO:0000313" key="4">
    <source>
        <dbReference type="Proteomes" id="UP000028828"/>
    </source>
</evidence>
<proteinExistence type="predicted"/>
<dbReference type="OrthoDB" id="2157498at2759"/>
<feature type="transmembrane region" description="Helical" evidence="2">
    <location>
        <begin position="218"/>
        <end position="239"/>
    </location>
</feature>
<comment type="caution">
    <text evidence="3">The sequence shown here is derived from an EMBL/GenBank/DDBJ whole genome shotgun (WGS) entry which is preliminary data.</text>
</comment>
<keyword evidence="2" id="KW-1133">Transmembrane helix</keyword>
<gene>
    <name evidence="3" type="ORF">TGP89_242650</name>
</gene>
<dbReference type="PANTHER" id="PTHR36485">
    <property type="entry name" value="OS01G0939000 PROTEIN"/>
    <property type="match status" value="1"/>
</dbReference>
<sequence>MKATRERGVQTDSPPSDPDPSRQLLCRQCLSRTNEPPTFVFSTDLSPDFRCSSLYTGSSCGNAGQASVSVESGSEVPLRKTNSRSGPKKPPEKWRMCSAGAEELPAWQFRSTEKGREQDKEGGAKYFLHQGEESHPDDALELASMAAAEPSLPVLDPGMVAATGAFLLLFAGVIFVACLYTMVISKLDWGGAAETDATQLAEGDQEFRTAVEAIRDDYYYCLLAPLSLVTLFPFVHWNWLSMKFFRHA</sequence>
<accession>A0A086JA30</accession>
<feature type="compositionally biased region" description="Polar residues" evidence="1">
    <location>
        <begin position="59"/>
        <end position="72"/>
    </location>
</feature>
<dbReference type="VEuPathDB" id="ToxoDB:TGP89_242650"/>
<name>A0A086JA30_TOXGO</name>
<protein>
    <submittedName>
        <fullName evidence="3">Putative transmembrane protein</fullName>
    </submittedName>
</protein>
<dbReference type="InterPro" id="IPR029164">
    <property type="entry name" value="PIG-Y"/>
</dbReference>
<evidence type="ECO:0000256" key="1">
    <source>
        <dbReference type="SAM" id="MobiDB-lite"/>
    </source>
</evidence>
<dbReference type="AlphaFoldDB" id="A0A086JA30"/>
<keyword evidence="2 3" id="KW-0812">Transmembrane</keyword>
<feature type="region of interest" description="Disordered" evidence="1">
    <location>
        <begin position="59"/>
        <end position="94"/>
    </location>
</feature>